<reference evidence="2 3" key="2">
    <citation type="journal article" date="2024" name="Microb. Biotechnol.">
        <title>The involvement of multiple ABC transporters in daunorubicin efflux in Streptomyces coeruleorubidus.</title>
        <authorList>
            <person name="Dong J."/>
            <person name="Ning J."/>
            <person name="Tian Y."/>
            <person name="Li H."/>
            <person name="Chen H."/>
            <person name="Guan W."/>
        </authorList>
    </citation>
    <scope>NUCLEOTIDE SEQUENCE [LARGE SCALE GENOMIC DNA]</scope>
    <source>
        <strain evidence="2 3">CICC 11043</strain>
    </source>
</reference>
<dbReference type="EMBL" id="CP137524">
    <property type="protein sequence ID" value="WOT39413.1"/>
    <property type="molecule type" value="Genomic_DNA"/>
</dbReference>
<keyword evidence="3" id="KW-1185">Reference proteome</keyword>
<proteinExistence type="predicted"/>
<dbReference type="RefSeq" id="WP_317927638.1">
    <property type="nucleotide sequence ID" value="NZ_CP137524.1"/>
</dbReference>
<dbReference type="Proteomes" id="UP001305002">
    <property type="component" value="Chromosome"/>
</dbReference>
<evidence type="ECO:0000313" key="2">
    <source>
        <dbReference type="EMBL" id="WOT39413.1"/>
    </source>
</evidence>
<sequence length="79" mass="8542">MRWRTWLSRRCSSPRGPSYDTAPAAAPIADPVQHPGPLQRRGQQQHASQGLAEAAEDGCLDAVAGREVLRAGRETDLHG</sequence>
<gene>
    <name evidence="2" type="ORF">R5U08_37030</name>
</gene>
<name>A0ABZ0KNJ6_STRC4</name>
<feature type="region of interest" description="Disordered" evidence="1">
    <location>
        <begin position="1"/>
        <end position="53"/>
    </location>
</feature>
<evidence type="ECO:0000313" key="3">
    <source>
        <dbReference type="Proteomes" id="UP001305002"/>
    </source>
</evidence>
<reference evidence="2 3" key="1">
    <citation type="journal article" date="2021" name="J. Microbiol. Biotechnol.">
        <title>An Efficient Markerless Deletion System Suitable for the Industrial Strains of Streptomyces.</title>
        <authorList>
            <person name="Dong J."/>
            <person name="Wei J."/>
            <person name="Li H."/>
            <person name="Zhao S."/>
            <person name="Guan W."/>
        </authorList>
    </citation>
    <scope>NUCLEOTIDE SEQUENCE [LARGE SCALE GENOMIC DNA]</scope>
    <source>
        <strain evidence="2 3">CICC 11043</strain>
    </source>
</reference>
<organism evidence="2 3">
    <name type="scientific">Streptomyces coeruleorubidus</name>
    <dbReference type="NCBI Taxonomy" id="116188"/>
    <lineage>
        <taxon>Bacteria</taxon>
        <taxon>Bacillati</taxon>
        <taxon>Actinomycetota</taxon>
        <taxon>Actinomycetes</taxon>
        <taxon>Kitasatosporales</taxon>
        <taxon>Streptomycetaceae</taxon>
        <taxon>Streptomyces</taxon>
    </lineage>
</organism>
<evidence type="ECO:0000256" key="1">
    <source>
        <dbReference type="SAM" id="MobiDB-lite"/>
    </source>
</evidence>
<protein>
    <submittedName>
        <fullName evidence="2">Uncharacterized protein</fullName>
    </submittedName>
</protein>
<accession>A0ABZ0KNJ6</accession>
<feature type="compositionally biased region" description="Low complexity" evidence="1">
    <location>
        <begin position="22"/>
        <end position="31"/>
    </location>
</feature>